<evidence type="ECO:0000313" key="2">
    <source>
        <dbReference type="Proteomes" id="UP001430953"/>
    </source>
</evidence>
<accession>A0AAW2G9W6</accession>
<organism evidence="1 2">
    <name type="scientific">Cardiocondyla obscurior</name>
    <dbReference type="NCBI Taxonomy" id="286306"/>
    <lineage>
        <taxon>Eukaryota</taxon>
        <taxon>Metazoa</taxon>
        <taxon>Ecdysozoa</taxon>
        <taxon>Arthropoda</taxon>
        <taxon>Hexapoda</taxon>
        <taxon>Insecta</taxon>
        <taxon>Pterygota</taxon>
        <taxon>Neoptera</taxon>
        <taxon>Endopterygota</taxon>
        <taxon>Hymenoptera</taxon>
        <taxon>Apocrita</taxon>
        <taxon>Aculeata</taxon>
        <taxon>Formicoidea</taxon>
        <taxon>Formicidae</taxon>
        <taxon>Myrmicinae</taxon>
        <taxon>Cardiocondyla</taxon>
    </lineage>
</organism>
<dbReference type="Proteomes" id="UP001430953">
    <property type="component" value="Unassembled WGS sequence"/>
</dbReference>
<sequence length="92" mass="11117">MRDCSTLQSPFFRTARRRIAFDLYDCYTVRHTRHKVDGQYTGINAKVPHLHGRIRDTICVFFTVRKNCIYSRSKHVRNTCIPYTYSRYFILY</sequence>
<proteinExistence type="predicted"/>
<name>A0AAW2G9W6_9HYME</name>
<keyword evidence="2" id="KW-1185">Reference proteome</keyword>
<dbReference type="EMBL" id="JADYXP020000006">
    <property type="protein sequence ID" value="KAL0123027.1"/>
    <property type="molecule type" value="Genomic_DNA"/>
</dbReference>
<evidence type="ECO:0000313" key="1">
    <source>
        <dbReference type="EMBL" id="KAL0123027.1"/>
    </source>
</evidence>
<gene>
    <name evidence="1" type="ORF">PUN28_007570</name>
</gene>
<comment type="caution">
    <text evidence="1">The sequence shown here is derived from an EMBL/GenBank/DDBJ whole genome shotgun (WGS) entry which is preliminary data.</text>
</comment>
<protein>
    <submittedName>
        <fullName evidence="1">Uncharacterized protein</fullName>
    </submittedName>
</protein>
<dbReference type="AlphaFoldDB" id="A0AAW2G9W6"/>
<reference evidence="1 2" key="1">
    <citation type="submission" date="2023-03" db="EMBL/GenBank/DDBJ databases">
        <title>High recombination rates correlate with genetic variation in Cardiocondyla obscurior ants.</title>
        <authorList>
            <person name="Errbii M."/>
        </authorList>
    </citation>
    <scope>NUCLEOTIDE SEQUENCE [LARGE SCALE GENOMIC DNA]</scope>
    <source>
        <strain evidence="1">Alpha-2009</strain>
        <tissue evidence="1">Whole body</tissue>
    </source>
</reference>